<evidence type="ECO:0000313" key="1">
    <source>
        <dbReference type="EMBL" id="TNV78351.1"/>
    </source>
</evidence>
<keyword evidence="2" id="KW-1185">Reference proteome</keyword>
<comment type="caution">
    <text evidence="1">The sequence shown here is derived from an EMBL/GenBank/DDBJ whole genome shotgun (WGS) entry which is preliminary data.</text>
</comment>
<reference evidence="1" key="1">
    <citation type="submission" date="2019-06" db="EMBL/GenBank/DDBJ databases">
        <authorList>
            <person name="Zheng W."/>
        </authorList>
    </citation>
    <scope>NUCLEOTIDE SEQUENCE</scope>
    <source>
        <strain evidence="1">QDHG01</strain>
    </source>
</reference>
<dbReference type="EMBL" id="RRYP01010485">
    <property type="protein sequence ID" value="TNV78351.1"/>
    <property type="molecule type" value="Genomic_DNA"/>
</dbReference>
<name>A0A8J8T1Q6_HALGN</name>
<gene>
    <name evidence="1" type="ORF">FGO68_gene6041</name>
</gene>
<organism evidence="1 2">
    <name type="scientific">Halteria grandinella</name>
    <dbReference type="NCBI Taxonomy" id="5974"/>
    <lineage>
        <taxon>Eukaryota</taxon>
        <taxon>Sar</taxon>
        <taxon>Alveolata</taxon>
        <taxon>Ciliophora</taxon>
        <taxon>Intramacronucleata</taxon>
        <taxon>Spirotrichea</taxon>
        <taxon>Stichotrichia</taxon>
        <taxon>Sporadotrichida</taxon>
        <taxon>Halteriidae</taxon>
        <taxon>Halteria</taxon>
    </lineage>
</organism>
<protein>
    <submittedName>
        <fullName evidence="1">Uncharacterized protein</fullName>
    </submittedName>
</protein>
<sequence>MQLHGISTDCHYSQPASSFMVLMQVFTVQPANSMPEALFLTYPLLNAFCLRYNLVTKTIIEGTHALATASSTLLSNPAQSLLAQPCPPALVWTTMPPFSCAAFQLRNTVTSRRPVVLGSASNSNLNFCGYFASMRSAISLAYLQQPHPPQQLMRMKWGASSEPMTSWVEPDDPIIGISNIQNYNREEVLNLNRQ</sequence>
<dbReference type="AlphaFoldDB" id="A0A8J8T1Q6"/>
<accession>A0A8J8T1Q6</accession>
<proteinExistence type="predicted"/>
<evidence type="ECO:0000313" key="2">
    <source>
        <dbReference type="Proteomes" id="UP000785679"/>
    </source>
</evidence>
<dbReference type="Proteomes" id="UP000785679">
    <property type="component" value="Unassembled WGS sequence"/>
</dbReference>